<feature type="region of interest" description="Disordered" evidence="1">
    <location>
        <begin position="364"/>
        <end position="398"/>
    </location>
</feature>
<evidence type="ECO:0000259" key="2">
    <source>
        <dbReference type="Pfam" id="PF04366"/>
    </source>
</evidence>
<keyword evidence="4" id="KW-1185">Reference proteome</keyword>
<dbReference type="RefSeq" id="XP_046013486.1">
    <property type="nucleotide sequence ID" value="XM_046156615.1"/>
</dbReference>
<dbReference type="Pfam" id="PF04366">
    <property type="entry name" value="Ysc84"/>
    <property type="match status" value="1"/>
</dbReference>
<feature type="compositionally biased region" description="Polar residues" evidence="1">
    <location>
        <begin position="256"/>
        <end position="266"/>
    </location>
</feature>
<feature type="region of interest" description="Disordered" evidence="1">
    <location>
        <begin position="458"/>
        <end position="479"/>
    </location>
</feature>
<feature type="region of interest" description="Disordered" evidence="1">
    <location>
        <begin position="251"/>
        <end position="351"/>
    </location>
</feature>
<dbReference type="EMBL" id="JAGTJQ010000004">
    <property type="protein sequence ID" value="KAH7032654.1"/>
    <property type="molecule type" value="Genomic_DNA"/>
</dbReference>
<protein>
    <recommendedName>
        <fullName evidence="2">Ysc84 actin-binding domain-containing protein</fullName>
    </recommendedName>
</protein>
<feature type="compositionally biased region" description="Low complexity" evidence="1">
    <location>
        <begin position="292"/>
        <end position="304"/>
    </location>
</feature>
<evidence type="ECO:0000256" key="1">
    <source>
        <dbReference type="SAM" id="MobiDB-lite"/>
    </source>
</evidence>
<dbReference type="PANTHER" id="PTHR15629">
    <property type="entry name" value="SH3YL1 PROTEIN"/>
    <property type="match status" value="1"/>
</dbReference>
<dbReference type="InterPro" id="IPR051702">
    <property type="entry name" value="SH3_domain_YSC84-like"/>
</dbReference>
<sequence length="856" mass="91664">MGQPAPASALPYPEHSCMPYIHSQDDDSDDTEQPVPIITATAMDLKWFTYTRTAPAEVEGLGIVAHPHPLRSHPCDDIISHSEYCRELADQERERIEAVQRLESQQSHWQDKQRLNSWPAETVHLVPAPLAPFGGIKRADSELGRRHQQQLTDLDEEMDESFSPLAYDDDGDDGGSIYEEQTGGSDDDSQLGGQGMRRRQTVSSSSVAPQMDSEEEEDEPVMILGTVRRESRRPSSLLRLQQEQAALHQYRRDWSPISTPPRSRANTVERKPSLVRAGTFGPTPPDTPPRMSSEPELDSSSSPPRFSTLNNGSAQRQSSILQNKQRLARAGTSSPGSRSQRQSIYEPAPPAYHDEPLLAIAASAVQRQQQQQQLERSEFVTPLSAPPPPRPPPKRKTSRTLAYAQFFAAPPDYWSGSGSSTPERVATPPLQISRVTSAPSVTAKPAIVRKPVPYFPPPPTAASAPPTTTSSSSATAGIFGPPKVVSPGPDGLPSAMHTVNPGLLTAPASSTTPSRKFGHRPISTSANKLKKLRLGENISKWTTNKVGEPINTIANKLGSEAFWPMTLDKECDKAARILRAFCCGEEAASSIFSFASEGKGKERADLSQRRPSHSAPAPIQIPPHVMASAKGLAIFTTFRAGGLHLSGARGSGVVIARLPSTESDVGRQWSPPSGFIVQSVGAGLRGGGGAGSEFNDCVFVLTTDAAVDAFTRPKLGLGSEIGVTPGPVLDEDGSADASKSRGHSQALSPAEAGGVHVRTMTSDVRIRAEEPILSYTRSTRGAWTGAKASGTIVAVRADANASFYGSAEPLSVERILSGQVPVPKPTRGPLAVDGTVMWAEGGSSLVRALQDIEGRT</sequence>
<name>A0A9P8YA84_9PEZI</name>
<dbReference type="GO" id="GO:0035091">
    <property type="term" value="F:phosphatidylinositol binding"/>
    <property type="evidence" value="ECO:0007669"/>
    <property type="project" value="TreeGrafter"/>
</dbReference>
<feature type="compositionally biased region" description="Polar residues" evidence="1">
    <location>
        <begin position="305"/>
        <end position="343"/>
    </location>
</feature>
<dbReference type="PANTHER" id="PTHR15629:SF8">
    <property type="entry name" value="DUF500 DOMAIN PROTEIN (AFU_ORTHOLOGUE AFUA_5G07310)"/>
    <property type="match status" value="1"/>
</dbReference>
<feature type="region of interest" description="Disordered" evidence="1">
    <location>
        <begin position="726"/>
        <end position="754"/>
    </location>
</feature>
<dbReference type="OrthoDB" id="10255128at2759"/>
<feature type="region of interest" description="Disordered" evidence="1">
    <location>
        <begin position="1"/>
        <end position="33"/>
    </location>
</feature>
<dbReference type="CDD" id="cd11524">
    <property type="entry name" value="SYLF"/>
    <property type="match status" value="1"/>
</dbReference>
<gene>
    <name evidence="3" type="ORF">B0I36DRAFT_347837</name>
</gene>
<dbReference type="Proteomes" id="UP000756346">
    <property type="component" value="Unassembled WGS sequence"/>
</dbReference>
<reference evidence="3" key="1">
    <citation type="journal article" date="2021" name="Nat. Commun.">
        <title>Genetic determinants of endophytism in the Arabidopsis root mycobiome.</title>
        <authorList>
            <person name="Mesny F."/>
            <person name="Miyauchi S."/>
            <person name="Thiergart T."/>
            <person name="Pickel B."/>
            <person name="Atanasova L."/>
            <person name="Karlsson M."/>
            <person name="Huettel B."/>
            <person name="Barry K.W."/>
            <person name="Haridas S."/>
            <person name="Chen C."/>
            <person name="Bauer D."/>
            <person name="Andreopoulos W."/>
            <person name="Pangilinan J."/>
            <person name="LaButti K."/>
            <person name="Riley R."/>
            <person name="Lipzen A."/>
            <person name="Clum A."/>
            <person name="Drula E."/>
            <person name="Henrissat B."/>
            <person name="Kohler A."/>
            <person name="Grigoriev I.V."/>
            <person name="Martin F.M."/>
            <person name="Hacquard S."/>
        </authorList>
    </citation>
    <scope>NUCLEOTIDE SEQUENCE</scope>
    <source>
        <strain evidence="3">MPI-CAGE-CH-0230</strain>
    </source>
</reference>
<comment type="caution">
    <text evidence="3">The sequence shown here is derived from an EMBL/GenBank/DDBJ whole genome shotgun (WGS) entry which is preliminary data.</text>
</comment>
<feature type="compositionally biased region" description="Low complexity" evidence="1">
    <location>
        <begin position="461"/>
        <end position="476"/>
    </location>
</feature>
<dbReference type="GeneID" id="70186161"/>
<feature type="domain" description="Ysc84 actin-binding" evidence="2">
    <location>
        <begin position="683"/>
        <end position="825"/>
    </location>
</feature>
<organism evidence="3 4">
    <name type="scientific">Microdochium trichocladiopsis</name>
    <dbReference type="NCBI Taxonomy" id="1682393"/>
    <lineage>
        <taxon>Eukaryota</taxon>
        <taxon>Fungi</taxon>
        <taxon>Dikarya</taxon>
        <taxon>Ascomycota</taxon>
        <taxon>Pezizomycotina</taxon>
        <taxon>Sordariomycetes</taxon>
        <taxon>Xylariomycetidae</taxon>
        <taxon>Xylariales</taxon>
        <taxon>Microdochiaceae</taxon>
        <taxon>Microdochium</taxon>
    </lineage>
</organism>
<evidence type="ECO:0000313" key="4">
    <source>
        <dbReference type="Proteomes" id="UP000756346"/>
    </source>
</evidence>
<feature type="region of interest" description="Disordered" evidence="1">
    <location>
        <begin position="153"/>
        <end position="237"/>
    </location>
</feature>
<proteinExistence type="predicted"/>
<dbReference type="InterPro" id="IPR007461">
    <property type="entry name" value="Ysc84_actin-binding"/>
</dbReference>
<evidence type="ECO:0000313" key="3">
    <source>
        <dbReference type="EMBL" id="KAH7032654.1"/>
    </source>
</evidence>
<dbReference type="AlphaFoldDB" id="A0A9P8YA84"/>
<accession>A0A9P8YA84</accession>